<comment type="caution">
    <text evidence="1">The sequence shown here is derived from an EMBL/GenBank/DDBJ whole genome shotgun (WGS) entry which is preliminary data.</text>
</comment>
<evidence type="ECO:0000313" key="1">
    <source>
        <dbReference type="EMBL" id="KAK2958562.1"/>
    </source>
</evidence>
<dbReference type="Gene3D" id="3.30.980.10">
    <property type="entry name" value="Threonyl-trna Synthetase, Chain A, domain 2"/>
    <property type="match status" value="1"/>
</dbReference>
<dbReference type="EMBL" id="JARBJD010000036">
    <property type="protein sequence ID" value="KAK2958562.1"/>
    <property type="molecule type" value="Genomic_DNA"/>
</dbReference>
<gene>
    <name evidence="1" type="ORF">BLNAU_6331</name>
</gene>
<proteinExistence type="predicted"/>
<dbReference type="Proteomes" id="UP001281761">
    <property type="component" value="Unassembled WGS sequence"/>
</dbReference>
<sequence>MKSIRRLLRSNPRRSHRSCQQVQFAEKSNQMTSEPQFRVLAFAQIDKERRYQLACHHTATYLIHCAAHTVLGPHAHLDITHFAALKDEEVEQVEDYNKLVTEELVLSAFSNI</sequence>
<reference evidence="1 2" key="1">
    <citation type="journal article" date="2022" name="bioRxiv">
        <title>Genomics of Preaxostyla Flagellates Illuminates Evolutionary Transitions and the Path Towards Mitochondrial Loss.</title>
        <authorList>
            <person name="Novak L.V.F."/>
            <person name="Treitli S.C."/>
            <person name="Pyrih J."/>
            <person name="Halakuc P."/>
            <person name="Pipaliya S.V."/>
            <person name="Vacek V."/>
            <person name="Brzon O."/>
            <person name="Soukal P."/>
            <person name="Eme L."/>
            <person name="Dacks J.B."/>
            <person name="Karnkowska A."/>
            <person name="Elias M."/>
            <person name="Hampl V."/>
        </authorList>
    </citation>
    <scope>NUCLEOTIDE SEQUENCE [LARGE SCALE GENOMIC DNA]</scope>
    <source>
        <strain evidence="1">NAU3</strain>
        <tissue evidence="1">Gut</tissue>
    </source>
</reference>
<protein>
    <submittedName>
        <fullName evidence="1">Uncharacterized protein</fullName>
    </submittedName>
</protein>
<keyword evidence="2" id="KW-1185">Reference proteome</keyword>
<dbReference type="SUPFAM" id="SSF55186">
    <property type="entry name" value="ThrRS/AlaRS common domain"/>
    <property type="match status" value="1"/>
</dbReference>
<accession>A0ABQ9Y489</accession>
<name>A0ABQ9Y489_9EUKA</name>
<organism evidence="1 2">
    <name type="scientific">Blattamonas nauphoetae</name>
    <dbReference type="NCBI Taxonomy" id="2049346"/>
    <lineage>
        <taxon>Eukaryota</taxon>
        <taxon>Metamonada</taxon>
        <taxon>Preaxostyla</taxon>
        <taxon>Oxymonadida</taxon>
        <taxon>Blattamonas</taxon>
    </lineage>
</organism>
<dbReference type="InterPro" id="IPR018163">
    <property type="entry name" value="Thr/Ala-tRNA-synth_IIc_edit"/>
</dbReference>
<evidence type="ECO:0000313" key="2">
    <source>
        <dbReference type="Proteomes" id="UP001281761"/>
    </source>
</evidence>